<dbReference type="Proteomes" id="UP001419268">
    <property type="component" value="Unassembled WGS sequence"/>
</dbReference>
<dbReference type="AlphaFoldDB" id="A0AAP0KUV1"/>
<comment type="caution">
    <text evidence="3">The sequence shown here is derived from an EMBL/GenBank/DDBJ whole genome shotgun (WGS) entry which is preliminary data.</text>
</comment>
<organism evidence="3 4">
    <name type="scientific">Stephania cephalantha</name>
    <dbReference type="NCBI Taxonomy" id="152367"/>
    <lineage>
        <taxon>Eukaryota</taxon>
        <taxon>Viridiplantae</taxon>
        <taxon>Streptophyta</taxon>
        <taxon>Embryophyta</taxon>
        <taxon>Tracheophyta</taxon>
        <taxon>Spermatophyta</taxon>
        <taxon>Magnoliopsida</taxon>
        <taxon>Ranunculales</taxon>
        <taxon>Menispermaceae</taxon>
        <taxon>Menispermoideae</taxon>
        <taxon>Cissampelideae</taxon>
        <taxon>Stephania</taxon>
    </lineage>
</organism>
<feature type="region of interest" description="Disordered" evidence="2">
    <location>
        <begin position="228"/>
        <end position="312"/>
    </location>
</feature>
<evidence type="ECO:0000313" key="4">
    <source>
        <dbReference type="Proteomes" id="UP001419268"/>
    </source>
</evidence>
<feature type="compositionally biased region" description="Pro residues" evidence="2">
    <location>
        <begin position="230"/>
        <end position="241"/>
    </location>
</feature>
<feature type="coiled-coil region" evidence="1">
    <location>
        <begin position="178"/>
        <end position="211"/>
    </location>
</feature>
<sequence length="312" mass="36806">MAAGKMSLVFKSGYLKEGWKWEYVPQSQRDIYWLRWKVFFTWDLQMSFAIYDAWCRKASIRVHGNIYLIAKKRISPIYLTERCLSITNECEQHTKHSRRNPSEMSMNRKSEVGGRALVFRCIALEVYPLDSMEKKLQRRPTRKEMFRHLHTHGHDGQTFVDQRSAKIDVIGRAPNGTTERLQETLSKERMERQEQMQRDKMERQEENLEMRGRLARMEALLMQHLGIRPHVPPTPRTPPSPVTECFGPQSDDQPGHLTTDITPSQFAHPDDHQPREWIDPHILLPEDQRHLLDDHDEFMSQLTPPPRPPPRQ</sequence>
<evidence type="ECO:0000256" key="2">
    <source>
        <dbReference type="SAM" id="MobiDB-lite"/>
    </source>
</evidence>
<keyword evidence="1" id="KW-0175">Coiled coil</keyword>
<feature type="compositionally biased region" description="Pro residues" evidence="2">
    <location>
        <begin position="303"/>
        <end position="312"/>
    </location>
</feature>
<protein>
    <submittedName>
        <fullName evidence="3">Uncharacterized protein</fullName>
    </submittedName>
</protein>
<evidence type="ECO:0000313" key="3">
    <source>
        <dbReference type="EMBL" id="KAK9157634.1"/>
    </source>
</evidence>
<reference evidence="3 4" key="1">
    <citation type="submission" date="2024-01" db="EMBL/GenBank/DDBJ databases">
        <title>Genome assemblies of Stephania.</title>
        <authorList>
            <person name="Yang L."/>
        </authorList>
    </citation>
    <scope>NUCLEOTIDE SEQUENCE [LARGE SCALE GENOMIC DNA]</scope>
    <source>
        <strain evidence="3">JXDWG</strain>
        <tissue evidence="3">Leaf</tissue>
    </source>
</reference>
<name>A0AAP0KUV1_9MAGN</name>
<evidence type="ECO:0000256" key="1">
    <source>
        <dbReference type="SAM" id="Coils"/>
    </source>
</evidence>
<feature type="compositionally biased region" description="Basic and acidic residues" evidence="2">
    <location>
        <begin position="268"/>
        <end position="293"/>
    </location>
</feature>
<proteinExistence type="predicted"/>
<keyword evidence="4" id="KW-1185">Reference proteome</keyword>
<accession>A0AAP0KUV1</accession>
<gene>
    <name evidence="3" type="ORF">Scep_004208</name>
</gene>
<dbReference type="EMBL" id="JBBNAG010000002">
    <property type="protein sequence ID" value="KAK9157634.1"/>
    <property type="molecule type" value="Genomic_DNA"/>
</dbReference>